<dbReference type="PANTHER" id="PTHR35936:SF17">
    <property type="entry name" value="ARGININE-BINDING EXTRACELLULAR PROTEIN ARTP"/>
    <property type="match status" value="1"/>
</dbReference>
<dbReference type="EMBL" id="QXJC01000007">
    <property type="protein sequence ID" value="RID97460.1"/>
    <property type="molecule type" value="Genomic_DNA"/>
</dbReference>
<evidence type="ECO:0000313" key="5">
    <source>
        <dbReference type="Proteomes" id="UP000266302"/>
    </source>
</evidence>
<feature type="signal peptide" evidence="2">
    <location>
        <begin position="1"/>
        <end position="26"/>
    </location>
</feature>
<dbReference type="SMART" id="SM00062">
    <property type="entry name" value="PBPb"/>
    <property type="match status" value="1"/>
</dbReference>
<dbReference type="SUPFAM" id="SSF53850">
    <property type="entry name" value="Periplasmic binding protein-like II"/>
    <property type="match status" value="1"/>
</dbReference>
<dbReference type="OrthoDB" id="6192933at2"/>
<gene>
    <name evidence="4" type="ORF">D3F03_14485</name>
</gene>
<evidence type="ECO:0000313" key="4">
    <source>
        <dbReference type="EMBL" id="RID97460.1"/>
    </source>
</evidence>
<proteinExistence type="predicted"/>
<reference evidence="4 5" key="1">
    <citation type="submission" date="2018-09" db="EMBL/GenBank/DDBJ databases">
        <title>Draft genome of Simplicispira sp. NY-02.</title>
        <authorList>
            <person name="Im W.T."/>
        </authorList>
    </citation>
    <scope>NUCLEOTIDE SEQUENCE [LARGE SCALE GENOMIC DNA]</scope>
    <source>
        <strain evidence="4 5">NY-02</strain>
    </source>
</reference>
<dbReference type="PANTHER" id="PTHR35936">
    <property type="entry name" value="MEMBRANE-BOUND LYTIC MUREIN TRANSGLYCOSYLASE F"/>
    <property type="match status" value="1"/>
</dbReference>
<keyword evidence="5" id="KW-1185">Reference proteome</keyword>
<dbReference type="Gene3D" id="3.40.190.10">
    <property type="entry name" value="Periplasmic binding protein-like II"/>
    <property type="match status" value="3"/>
</dbReference>
<evidence type="ECO:0000259" key="3">
    <source>
        <dbReference type="SMART" id="SM00062"/>
    </source>
</evidence>
<evidence type="ECO:0000256" key="2">
    <source>
        <dbReference type="SAM" id="SignalP"/>
    </source>
</evidence>
<dbReference type="PROSITE" id="PS51318">
    <property type="entry name" value="TAT"/>
    <property type="match status" value="1"/>
</dbReference>
<comment type="caution">
    <text evidence="4">The sequence shown here is derived from an EMBL/GenBank/DDBJ whole genome shotgun (WGS) entry which is preliminary data.</text>
</comment>
<dbReference type="InterPro" id="IPR006311">
    <property type="entry name" value="TAT_signal"/>
</dbReference>
<accession>A0A398CAU4</accession>
<dbReference type="InterPro" id="IPR001638">
    <property type="entry name" value="Solute-binding_3/MltF_N"/>
</dbReference>
<name>A0A398CAU4_9BURK</name>
<dbReference type="AlphaFoldDB" id="A0A398CAU4"/>
<evidence type="ECO:0000256" key="1">
    <source>
        <dbReference type="ARBA" id="ARBA00022729"/>
    </source>
</evidence>
<dbReference type="Proteomes" id="UP000266302">
    <property type="component" value="Unassembled WGS sequence"/>
</dbReference>
<sequence length="283" mass="30781">MSTIKRRQWLAALGALGMTVVLPALADGLDDIRQKGRLRVAVYNNFPPYSFDDRGIDVDLGKALAERLGVQAEIAWFTADEDMNGDLRNMVWKGHYLGAQPGDVMLHVPLDQYLAAQNDQVQIFGPYHVEAVALARIASRVPDPSGSSAVALNVFTHEKVGVEGTSGSDSFLMGVLNGRLRDNVVHYRSVALAVAGMRGGEVAAVMAPRAELEAALKNDPAYPISLVKMLELRPSKWPLAMAVRKHEERLAQALTTALTSLQEDGTVARIFSQYGVTYQLPEG</sequence>
<keyword evidence="1 2" id="KW-0732">Signal</keyword>
<protein>
    <submittedName>
        <fullName evidence="4">ABC transporter substrate-binding protein</fullName>
    </submittedName>
</protein>
<feature type="domain" description="Solute-binding protein family 3/N-terminal" evidence="3">
    <location>
        <begin position="37"/>
        <end position="276"/>
    </location>
</feature>
<feature type="chain" id="PRO_5017369143" evidence="2">
    <location>
        <begin position="27"/>
        <end position="283"/>
    </location>
</feature>
<organism evidence="4 5">
    <name type="scientific">Simplicispira hankyongi</name>
    <dbReference type="NCBI Taxonomy" id="2315688"/>
    <lineage>
        <taxon>Bacteria</taxon>
        <taxon>Pseudomonadati</taxon>
        <taxon>Pseudomonadota</taxon>
        <taxon>Betaproteobacteria</taxon>
        <taxon>Burkholderiales</taxon>
        <taxon>Comamonadaceae</taxon>
        <taxon>Simplicispira</taxon>
    </lineage>
</organism>
<dbReference type="RefSeq" id="WP_119110127.1">
    <property type="nucleotide sequence ID" value="NZ_QXJC01000007.1"/>
</dbReference>